<dbReference type="AlphaFoldDB" id="A0A6I4P4T1"/>
<comment type="caution">
    <text evidence="3">The sequence shown here is derived from an EMBL/GenBank/DDBJ whole genome shotgun (WGS) entry which is preliminary data.</text>
</comment>
<name>A0A6I4P4T1_9MICO</name>
<reference evidence="3 4" key="1">
    <citation type="submission" date="2019-12" db="EMBL/GenBank/DDBJ databases">
        <authorList>
            <person name="Kim Y.S."/>
        </authorList>
    </citation>
    <scope>NUCLEOTIDE SEQUENCE [LARGE SCALE GENOMIC DNA]</scope>
    <source>
        <strain evidence="3 4">MMS17-SY077</strain>
    </source>
</reference>
<feature type="compositionally biased region" description="Acidic residues" evidence="1">
    <location>
        <begin position="10"/>
        <end position="21"/>
    </location>
</feature>
<feature type="compositionally biased region" description="Acidic residues" evidence="1">
    <location>
        <begin position="54"/>
        <end position="63"/>
    </location>
</feature>
<evidence type="ECO:0000256" key="2">
    <source>
        <dbReference type="SAM" id="Phobius"/>
    </source>
</evidence>
<sequence>MSVTPQPELEPVDVESAELDPAELGVVVVDAAESVPVEPEPEPEPESEARESEAVDSDSDSESAESAPAEAAATDLAPGETEPLADATVREPRYFDEADLAAAGVEEIDVEGGDLADLEALWAEAGAEAYAPQPQTLTRHASAGIPGVSLVPQRRVKLPAWAWVAIGVVVGVAARALPVRRRPRRRSTFISA</sequence>
<keyword evidence="2" id="KW-1133">Transmembrane helix</keyword>
<evidence type="ECO:0000256" key="1">
    <source>
        <dbReference type="SAM" id="MobiDB-lite"/>
    </source>
</evidence>
<dbReference type="RefSeq" id="WP_160425541.1">
    <property type="nucleotide sequence ID" value="NZ_WSTA01000057.1"/>
</dbReference>
<keyword evidence="4" id="KW-1185">Reference proteome</keyword>
<feature type="compositionally biased region" description="Low complexity" evidence="1">
    <location>
        <begin position="64"/>
        <end position="73"/>
    </location>
</feature>
<organism evidence="3 4">
    <name type="scientific">Agromyces seonyuensis</name>
    <dbReference type="NCBI Taxonomy" id="2662446"/>
    <lineage>
        <taxon>Bacteria</taxon>
        <taxon>Bacillati</taxon>
        <taxon>Actinomycetota</taxon>
        <taxon>Actinomycetes</taxon>
        <taxon>Micrococcales</taxon>
        <taxon>Microbacteriaceae</taxon>
        <taxon>Agromyces</taxon>
    </lineage>
</organism>
<accession>A0A6I4P4T1</accession>
<feature type="transmembrane region" description="Helical" evidence="2">
    <location>
        <begin position="160"/>
        <end position="177"/>
    </location>
</feature>
<feature type="compositionally biased region" description="Low complexity" evidence="1">
    <location>
        <begin position="26"/>
        <end position="37"/>
    </location>
</feature>
<feature type="region of interest" description="Disordered" evidence="1">
    <location>
        <begin position="1"/>
        <end position="91"/>
    </location>
</feature>
<keyword evidence="2" id="KW-0812">Transmembrane</keyword>
<evidence type="ECO:0000313" key="3">
    <source>
        <dbReference type="EMBL" id="MWB99359.1"/>
    </source>
</evidence>
<keyword evidence="2" id="KW-0472">Membrane</keyword>
<evidence type="ECO:0000313" key="4">
    <source>
        <dbReference type="Proteomes" id="UP000438182"/>
    </source>
</evidence>
<gene>
    <name evidence="3" type="ORF">GB864_12480</name>
</gene>
<proteinExistence type="predicted"/>
<dbReference type="EMBL" id="WSTA01000057">
    <property type="protein sequence ID" value="MWB99359.1"/>
    <property type="molecule type" value="Genomic_DNA"/>
</dbReference>
<protein>
    <submittedName>
        <fullName evidence="3">Uncharacterized protein</fullName>
    </submittedName>
</protein>
<dbReference type="Proteomes" id="UP000438182">
    <property type="component" value="Unassembled WGS sequence"/>
</dbReference>